<gene>
    <name evidence="8" type="ORF">ASJ80_01880</name>
</gene>
<proteinExistence type="predicted"/>
<evidence type="ECO:0000256" key="6">
    <source>
        <dbReference type="SAM" id="Phobius"/>
    </source>
</evidence>
<feature type="transmembrane region" description="Helical" evidence="6">
    <location>
        <begin position="68"/>
        <end position="92"/>
    </location>
</feature>
<reference evidence="8 9" key="1">
    <citation type="journal article" date="2017" name="BMC Genomics">
        <title>Genomic analysis of methanogenic archaea reveals a shift towards energy conservation.</title>
        <authorList>
            <person name="Gilmore S.P."/>
            <person name="Henske J.K."/>
            <person name="Sexton J.A."/>
            <person name="Solomon K.V."/>
            <person name="Seppala S."/>
            <person name="Yoo J.I."/>
            <person name="Huyett L.M."/>
            <person name="Pressman A."/>
            <person name="Cogan J.Z."/>
            <person name="Kivenson V."/>
            <person name="Peng X."/>
            <person name="Tan Y."/>
            <person name="Valentine D.L."/>
            <person name="O'Malley M.A."/>
        </authorList>
    </citation>
    <scope>NUCLEOTIDE SEQUENCE [LARGE SCALE GENOMIC DNA]</scope>
    <source>
        <strain evidence="8 9">M.o.H.</strain>
    </source>
</reference>
<dbReference type="Proteomes" id="UP000217784">
    <property type="component" value="Unassembled WGS sequence"/>
</dbReference>
<evidence type="ECO:0000313" key="8">
    <source>
        <dbReference type="EMBL" id="PAV03736.1"/>
    </source>
</evidence>
<evidence type="ECO:0000259" key="7">
    <source>
        <dbReference type="Pfam" id="PF13190"/>
    </source>
</evidence>
<accession>A0A2A2H366</accession>
<sequence length="101" mass="10867">MNPKDKKFVMAGLAICIIIAVLSPFIASSNPDGLEKTAEDISTTQESNNYNAPMSDYMIPLLGEDNPYGGVLALIIGILITLAIAYVAAVLLRRKKPESLE</sequence>
<evidence type="ECO:0000256" key="5">
    <source>
        <dbReference type="ARBA" id="ARBA00023136"/>
    </source>
</evidence>
<evidence type="ECO:0000256" key="2">
    <source>
        <dbReference type="ARBA" id="ARBA00022475"/>
    </source>
</evidence>
<evidence type="ECO:0000313" key="9">
    <source>
        <dbReference type="Proteomes" id="UP000217784"/>
    </source>
</evidence>
<keyword evidence="3 6" id="KW-0812">Transmembrane</keyword>
<evidence type="ECO:0000256" key="1">
    <source>
        <dbReference type="ARBA" id="ARBA00004236"/>
    </source>
</evidence>
<protein>
    <submittedName>
        <fullName evidence="8">Cobalt ABC transporter permease</fullName>
    </submittedName>
</protein>
<dbReference type="Pfam" id="PF13190">
    <property type="entry name" value="PDGLE"/>
    <property type="match status" value="1"/>
</dbReference>
<keyword evidence="2" id="KW-1003">Cell membrane</keyword>
<organism evidence="8 9">
    <name type="scientific">Methanobacterium bryantii</name>
    <dbReference type="NCBI Taxonomy" id="2161"/>
    <lineage>
        <taxon>Archaea</taxon>
        <taxon>Methanobacteriati</taxon>
        <taxon>Methanobacteriota</taxon>
        <taxon>Methanomada group</taxon>
        <taxon>Methanobacteria</taxon>
        <taxon>Methanobacteriales</taxon>
        <taxon>Methanobacteriaceae</taxon>
        <taxon>Methanobacterium</taxon>
    </lineage>
</organism>
<evidence type="ECO:0000256" key="4">
    <source>
        <dbReference type="ARBA" id="ARBA00022989"/>
    </source>
</evidence>
<feature type="domain" description="PDGLE" evidence="7">
    <location>
        <begin position="6"/>
        <end position="94"/>
    </location>
</feature>
<dbReference type="GO" id="GO:0005886">
    <property type="term" value="C:plasma membrane"/>
    <property type="evidence" value="ECO:0007669"/>
    <property type="project" value="UniProtKB-SubCell"/>
</dbReference>
<dbReference type="RefSeq" id="WP_069584200.1">
    <property type="nucleotide sequence ID" value="NZ_LMVM01000037.1"/>
</dbReference>
<dbReference type="InterPro" id="IPR025937">
    <property type="entry name" value="PDGLE_dom"/>
</dbReference>
<keyword evidence="4 6" id="KW-1133">Transmembrane helix</keyword>
<keyword evidence="5 6" id="KW-0472">Membrane</keyword>
<evidence type="ECO:0000256" key="3">
    <source>
        <dbReference type="ARBA" id="ARBA00022692"/>
    </source>
</evidence>
<comment type="caution">
    <text evidence="8">The sequence shown here is derived from an EMBL/GenBank/DDBJ whole genome shotgun (WGS) entry which is preliminary data.</text>
</comment>
<dbReference type="AlphaFoldDB" id="A0A2A2H366"/>
<dbReference type="EMBL" id="LMVM01000037">
    <property type="protein sequence ID" value="PAV03736.1"/>
    <property type="molecule type" value="Genomic_DNA"/>
</dbReference>
<comment type="subcellular location">
    <subcellularLocation>
        <location evidence="1">Cell membrane</location>
    </subcellularLocation>
</comment>
<name>A0A2A2H366_METBR</name>
<keyword evidence="9" id="KW-1185">Reference proteome</keyword>
<dbReference type="OrthoDB" id="142687at2157"/>